<dbReference type="GO" id="GO:0004114">
    <property type="term" value="F:3',5'-cyclic-nucleotide phosphodiesterase activity"/>
    <property type="evidence" value="ECO:0007669"/>
    <property type="project" value="InterPro"/>
</dbReference>
<feature type="binding site" evidence="7">
    <location>
        <position position="557"/>
    </location>
    <ligand>
        <name>Zn(2+)</name>
        <dbReference type="ChEBI" id="CHEBI:29105"/>
        <label>1</label>
    </ligand>
</feature>
<evidence type="ECO:0000256" key="2">
    <source>
        <dbReference type="ARBA" id="ARBA00022535"/>
    </source>
</evidence>
<dbReference type="PANTHER" id="PTHR11347">
    <property type="entry name" value="CYCLIC NUCLEOTIDE PHOSPHODIESTERASE"/>
    <property type="match status" value="1"/>
</dbReference>
<dbReference type="PROSITE" id="PS51845">
    <property type="entry name" value="PDEASE_I_2"/>
    <property type="match status" value="1"/>
</dbReference>
<feature type="binding site" evidence="7">
    <location>
        <position position="667"/>
    </location>
    <ligand>
        <name>Zn(2+)</name>
        <dbReference type="ChEBI" id="CHEBI:29105"/>
        <label>1</label>
    </ligand>
</feature>
<dbReference type="Proteomes" id="UP000515154">
    <property type="component" value="Linkage group LG24"/>
</dbReference>
<dbReference type="GO" id="GO:0007165">
    <property type="term" value="P:signal transduction"/>
    <property type="evidence" value="ECO:0007669"/>
    <property type="project" value="InterPro"/>
</dbReference>
<feature type="binding site" evidence="7">
    <location>
        <position position="557"/>
    </location>
    <ligand>
        <name>Zn(2+)</name>
        <dbReference type="ChEBI" id="CHEBI:29105"/>
        <label>2</label>
    </ligand>
</feature>
<dbReference type="SUPFAM" id="SSF55781">
    <property type="entry name" value="GAF domain-like"/>
    <property type="match status" value="2"/>
</dbReference>
<proteinExistence type="inferred from homology"/>
<dbReference type="InterPro" id="IPR002073">
    <property type="entry name" value="PDEase_catalytic_dom"/>
</dbReference>
<comment type="cofactor">
    <cofactor evidence="8">
        <name>a divalent metal cation</name>
        <dbReference type="ChEBI" id="CHEBI:60240"/>
    </cofactor>
    <text evidence="8">Binds 2 divalent metal cations per subunit. Site 1 may preferentially bind zinc ions, while site 2 has a preference for magnesium and/or manganese ions.</text>
</comment>
<name>A0A6P7TH99_9MOLL</name>
<dbReference type="EC" id="3.1.4.-" evidence="8"/>
<feature type="binding site" evidence="7">
    <location>
        <position position="556"/>
    </location>
    <ligand>
        <name>Zn(2+)</name>
        <dbReference type="ChEBI" id="CHEBI:29105"/>
        <label>1</label>
    </ligand>
</feature>
<evidence type="ECO:0000256" key="6">
    <source>
        <dbReference type="PIRSR" id="PIRSR623088-2"/>
    </source>
</evidence>
<feature type="active site" description="Proton donor" evidence="5">
    <location>
        <position position="516"/>
    </location>
</feature>
<comment type="similarity">
    <text evidence="1 8">Belongs to the cyclic nucleotide phosphodiesterase family.</text>
</comment>
<accession>A0A6P7TH99</accession>
<dbReference type="Pfam" id="PF01590">
    <property type="entry name" value="GAF"/>
    <property type="match status" value="1"/>
</dbReference>
<dbReference type="InterPro" id="IPR029016">
    <property type="entry name" value="GAF-like_dom_sf"/>
</dbReference>
<evidence type="ECO:0000256" key="5">
    <source>
        <dbReference type="PIRSR" id="PIRSR623088-1"/>
    </source>
</evidence>
<keyword evidence="10" id="KW-1185">Reference proteome</keyword>
<evidence type="ECO:0000256" key="3">
    <source>
        <dbReference type="ARBA" id="ARBA00022723"/>
    </source>
</evidence>
<dbReference type="InterPro" id="IPR036971">
    <property type="entry name" value="PDEase_catalytic_dom_sf"/>
</dbReference>
<evidence type="ECO:0000256" key="8">
    <source>
        <dbReference type="RuleBase" id="RU363067"/>
    </source>
</evidence>
<evidence type="ECO:0000313" key="11">
    <source>
        <dbReference type="RefSeq" id="XP_029650738.1"/>
    </source>
</evidence>
<dbReference type="InterPro" id="IPR003607">
    <property type="entry name" value="HD/PDEase_dom"/>
</dbReference>
<keyword evidence="4 8" id="KW-0378">Hydrolase</keyword>
<evidence type="ECO:0000256" key="7">
    <source>
        <dbReference type="PIRSR" id="PIRSR623088-3"/>
    </source>
</evidence>
<keyword evidence="2" id="KW-0140">cGMP</keyword>
<dbReference type="Gene3D" id="3.30.450.40">
    <property type="match status" value="2"/>
</dbReference>
<dbReference type="InterPro" id="IPR003018">
    <property type="entry name" value="GAF"/>
</dbReference>
<dbReference type="SMART" id="SM00065">
    <property type="entry name" value="GAF"/>
    <property type="match status" value="2"/>
</dbReference>
<dbReference type="CDD" id="cd00077">
    <property type="entry name" value="HDc"/>
    <property type="match status" value="1"/>
</dbReference>
<dbReference type="RefSeq" id="XP_029650738.1">
    <property type="nucleotide sequence ID" value="XM_029794878.1"/>
</dbReference>
<dbReference type="Gene3D" id="1.10.1300.10">
    <property type="entry name" value="3'5'-cyclic nucleotide phosphodiesterase, catalytic domain"/>
    <property type="match status" value="1"/>
</dbReference>
<dbReference type="FunFam" id="1.10.1300.10:FF:000003">
    <property type="entry name" value="Phosphodiesterase"/>
    <property type="match status" value="1"/>
</dbReference>
<dbReference type="InterPro" id="IPR023174">
    <property type="entry name" value="PDEase_CS"/>
</dbReference>
<evidence type="ECO:0000259" key="9">
    <source>
        <dbReference type="PROSITE" id="PS51845"/>
    </source>
</evidence>
<feature type="domain" description="PDEase" evidence="9">
    <location>
        <begin position="440"/>
        <end position="762"/>
    </location>
</feature>
<dbReference type="Pfam" id="PF00233">
    <property type="entry name" value="PDEase_I"/>
    <property type="match status" value="1"/>
</dbReference>
<dbReference type="AlphaFoldDB" id="A0A6P7TH99"/>
<reference evidence="11" key="1">
    <citation type="submission" date="2025-08" db="UniProtKB">
        <authorList>
            <consortium name="RefSeq"/>
        </authorList>
    </citation>
    <scope>IDENTIFICATION</scope>
</reference>
<feature type="binding site" evidence="7">
    <location>
        <position position="520"/>
    </location>
    <ligand>
        <name>Zn(2+)</name>
        <dbReference type="ChEBI" id="CHEBI:29105"/>
        <label>1</label>
    </ligand>
</feature>
<dbReference type="PROSITE" id="PS00126">
    <property type="entry name" value="PDEASE_I_1"/>
    <property type="match status" value="1"/>
</dbReference>
<feature type="binding site" evidence="6">
    <location>
        <position position="719"/>
    </location>
    <ligand>
        <name>AMP</name>
        <dbReference type="ChEBI" id="CHEBI:456215"/>
    </ligand>
</feature>
<feature type="binding site" evidence="6">
    <location>
        <begin position="516"/>
        <end position="520"/>
    </location>
    <ligand>
        <name>AMP</name>
        <dbReference type="ChEBI" id="CHEBI:456215"/>
    </ligand>
</feature>
<feature type="binding site" evidence="6">
    <location>
        <position position="667"/>
    </location>
    <ligand>
        <name>AMP</name>
        <dbReference type="ChEBI" id="CHEBI:456215"/>
    </ligand>
</feature>
<dbReference type="InterPro" id="IPR023088">
    <property type="entry name" value="PDEase"/>
</dbReference>
<evidence type="ECO:0000256" key="4">
    <source>
        <dbReference type="ARBA" id="ARBA00022801"/>
    </source>
</evidence>
<dbReference type="GO" id="GO:0046872">
    <property type="term" value="F:metal ion binding"/>
    <property type="evidence" value="ECO:0007669"/>
    <property type="project" value="UniProtKB-KW"/>
</dbReference>
<evidence type="ECO:0000256" key="1">
    <source>
        <dbReference type="ARBA" id="ARBA00007648"/>
    </source>
</evidence>
<gene>
    <name evidence="11" type="primary">LOC115224077</name>
</gene>
<organism evidence="10 11">
    <name type="scientific">Octopus sinensis</name>
    <name type="common">East Asian common octopus</name>
    <dbReference type="NCBI Taxonomy" id="2607531"/>
    <lineage>
        <taxon>Eukaryota</taxon>
        <taxon>Metazoa</taxon>
        <taxon>Spiralia</taxon>
        <taxon>Lophotrochozoa</taxon>
        <taxon>Mollusca</taxon>
        <taxon>Cephalopoda</taxon>
        <taxon>Coleoidea</taxon>
        <taxon>Octopodiformes</taxon>
        <taxon>Octopoda</taxon>
        <taxon>Incirrata</taxon>
        <taxon>Octopodidae</taxon>
        <taxon>Octopus</taxon>
    </lineage>
</organism>
<feature type="binding site" evidence="6">
    <location>
        <position position="557"/>
    </location>
    <ligand>
        <name>AMP</name>
        <dbReference type="ChEBI" id="CHEBI:456215"/>
    </ligand>
</feature>
<dbReference type="PRINTS" id="PR00387">
    <property type="entry name" value="PDIESTERASE1"/>
</dbReference>
<dbReference type="SMART" id="SM00471">
    <property type="entry name" value="HDc"/>
    <property type="match status" value="1"/>
</dbReference>
<sequence length="1053" mass="120830">MVDPICADDVEKFLEENPEFTKNWISKNNANTSEEKVVVVPSLRHSFIDCVKMIISRNSSIGVNKKTVLTAKDTYREIMKELVSELNEDKLCYAILQNTCILLQCSSASIYLARGTGKTRYLLSKYVDVTATSDRNETLRSEPDTICIPFGEGILGYVAESKRSLNIKDVTRSHYSLSDDKSIGLQVQSIFCMPILNKNDNVMGVVNVQNSKENTNFSLEDETLFENLLSVCGISIDNAHLLQVCLEEFKRHQLLLKLTNCILKEQNNLPKLISQILHHAMALIESSNISIYLTDSNKETVGPNMNSKVFQLLREEKEAKEVTIDRKFIKPVENNLKSENVFDVFNLKCSSEISLPNLKNSERWLLVMPIKDSTGNAIGSIMFVRDSVDNFSENDINMMKVFTTYCGLSIFNCRLYESSAKSVSRAKIINDIIAYHVTCDQKTIDRFLSMEMKSSEHYQIYNFHFDDSLYTDGDTVLICARLLLNLDVVNVLNISMAYLYRFIVTVKDNYRPLTYHNWRHVLNVTQSMFCMLTTGKLQTYYTKFQMICLLIACLLHDLEHRGQNNSFQVRVASSLATLYSTSFLEHRHISRSMMLLNKSGTDIFKNLPVEKYREGFRLIEKAILATDLRNHFENRSIFKHEIQSDHRTFDSLESIDLLIGMMMTAADLSVATKPWEIQRKTAIKVISEYFDQGEPGKALKSYVFPLVDREKKYEITKAQVDFIDFVCMPIYKLLVKLETRLRPLYDGCIANGTRWRLIAADKEKFNIDEELNFVSHQRLRVNQPKQYQEFRSSSMDIQNRNNKILEPILDEFRSPIALNLITEHNPSLWCHSQPLLVPKLNKLTKLKSPISACSWQENIVKLTMAVPHKKVEINEKSCQTDMQIVKLHPGNTVQIYNPKGKLTSEGPMKVSLPVKTTYSTTVHSDINESTTGKRSNSIAKSMQRRNYIPTLALSPNSLGTPIGVKTLIKHTNSTRLFDNVKHVVTDDICRVSEKLNGKIRRNLTVNEYNEVPTVEYDFTPNINQFRRRKCLKKIPINMKDEQVILKSYLCVIS</sequence>
<dbReference type="SUPFAM" id="SSF109604">
    <property type="entry name" value="HD-domain/PDEase-like"/>
    <property type="match status" value="1"/>
</dbReference>
<dbReference type="KEGG" id="osn:115224077"/>
<evidence type="ECO:0000313" key="10">
    <source>
        <dbReference type="Proteomes" id="UP000515154"/>
    </source>
</evidence>
<protein>
    <recommendedName>
        <fullName evidence="8">Phosphodiesterase</fullName>
        <ecNumber evidence="8">3.1.4.-</ecNumber>
    </recommendedName>
</protein>
<keyword evidence="3 7" id="KW-0479">Metal-binding</keyword>